<proteinExistence type="predicted"/>
<dbReference type="Proteomes" id="UP001187471">
    <property type="component" value="Unassembled WGS sequence"/>
</dbReference>
<evidence type="ECO:0000313" key="2">
    <source>
        <dbReference type="Proteomes" id="UP001187471"/>
    </source>
</evidence>
<keyword evidence="2" id="KW-1185">Reference proteome</keyword>
<comment type="caution">
    <text evidence="1">The sequence shown here is derived from an EMBL/GenBank/DDBJ whole genome shotgun (WGS) entry which is preliminary data.</text>
</comment>
<protein>
    <recommendedName>
        <fullName evidence="3">Retrovirus-related Pol polyprotein from transposon TNT 1-94</fullName>
    </recommendedName>
</protein>
<reference evidence="1" key="1">
    <citation type="submission" date="2022-12" db="EMBL/GenBank/DDBJ databases">
        <title>Draft genome assemblies for two species of Escallonia (Escalloniales).</title>
        <authorList>
            <person name="Chanderbali A."/>
            <person name="Dervinis C."/>
            <person name="Anghel I."/>
            <person name="Soltis D."/>
            <person name="Soltis P."/>
            <person name="Zapata F."/>
        </authorList>
    </citation>
    <scope>NUCLEOTIDE SEQUENCE</scope>
    <source>
        <strain evidence="1">UCBG92.1500</strain>
        <tissue evidence="1">Leaf</tissue>
    </source>
</reference>
<evidence type="ECO:0000313" key="1">
    <source>
        <dbReference type="EMBL" id="KAK2975893.1"/>
    </source>
</evidence>
<dbReference type="EMBL" id="JAVXUO010002147">
    <property type="protein sequence ID" value="KAK2975893.1"/>
    <property type="molecule type" value="Genomic_DNA"/>
</dbReference>
<gene>
    <name evidence="1" type="ORF">RJ640_000835</name>
</gene>
<name>A0AA88QYY0_9ASTE</name>
<dbReference type="CDD" id="cd09272">
    <property type="entry name" value="RNase_HI_RT_Ty1"/>
    <property type="match status" value="1"/>
</dbReference>
<dbReference type="AlphaFoldDB" id="A0AA88QYY0"/>
<accession>A0AA88QYY0</accession>
<evidence type="ECO:0008006" key="3">
    <source>
        <dbReference type="Google" id="ProtNLM"/>
    </source>
</evidence>
<organism evidence="1 2">
    <name type="scientific">Escallonia rubra</name>
    <dbReference type="NCBI Taxonomy" id="112253"/>
    <lineage>
        <taxon>Eukaryota</taxon>
        <taxon>Viridiplantae</taxon>
        <taxon>Streptophyta</taxon>
        <taxon>Embryophyta</taxon>
        <taxon>Tracheophyta</taxon>
        <taxon>Spermatophyta</taxon>
        <taxon>Magnoliopsida</taxon>
        <taxon>eudicotyledons</taxon>
        <taxon>Gunneridae</taxon>
        <taxon>Pentapetalae</taxon>
        <taxon>asterids</taxon>
        <taxon>campanulids</taxon>
        <taxon>Escalloniales</taxon>
        <taxon>Escalloniaceae</taxon>
        <taxon>Escallonia</taxon>
    </lineage>
</organism>
<sequence length="109" mass="12794">MAKNPVYHSRTRHIALKHHFIREAIDEGVIQLEFCKSEDQMADIFTKALLKVKFQKFREEFGVQRHHIKGENIDMLLDDVDLAKLTYFHCFLNGTLRLGTTGLIIRPRE</sequence>